<keyword evidence="3" id="KW-1185">Reference proteome</keyword>
<evidence type="ECO:0000256" key="1">
    <source>
        <dbReference type="SAM" id="MobiDB-lite"/>
    </source>
</evidence>
<feature type="region of interest" description="Disordered" evidence="1">
    <location>
        <begin position="517"/>
        <end position="573"/>
    </location>
</feature>
<protein>
    <submittedName>
        <fullName evidence="2">Uncharacterized protein</fullName>
    </submittedName>
</protein>
<feature type="compositionally biased region" description="Low complexity" evidence="1">
    <location>
        <begin position="373"/>
        <end position="383"/>
    </location>
</feature>
<gene>
    <name evidence="2" type="ORF">E8E13_006956</name>
</gene>
<dbReference type="OrthoDB" id="3892429at2759"/>
<dbReference type="EMBL" id="SWKU01000016">
    <property type="protein sequence ID" value="KAF2999826.1"/>
    <property type="molecule type" value="Genomic_DNA"/>
</dbReference>
<reference evidence="2" key="1">
    <citation type="submission" date="2019-04" db="EMBL/GenBank/DDBJ databases">
        <title>Sequencing of skin fungus with MAO and IRED activity.</title>
        <authorList>
            <person name="Marsaioli A.J."/>
            <person name="Bonatto J.M.C."/>
            <person name="Reis Junior O."/>
        </authorList>
    </citation>
    <scope>NUCLEOTIDE SEQUENCE</scope>
    <source>
        <strain evidence="2">30M1</strain>
    </source>
</reference>
<evidence type="ECO:0000313" key="3">
    <source>
        <dbReference type="Proteomes" id="UP000801428"/>
    </source>
</evidence>
<organism evidence="2 3">
    <name type="scientific">Curvularia kusanoi</name>
    <name type="common">Cochliobolus kusanoi</name>
    <dbReference type="NCBI Taxonomy" id="90978"/>
    <lineage>
        <taxon>Eukaryota</taxon>
        <taxon>Fungi</taxon>
        <taxon>Dikarya</taxon>
        <taxon>Ascomycota</taxon>
        <taxon>Pezizomycotina</taxon>
        <taxon>Dothideomycetes</taxon>
        <taxon>Pleosporomycetidae</taxon>
        <taxon>Pleosporales</taxon>
        <taxon>Pleosporineae</taxon>
        <taxon>Pleosporaceae</taxon>
        <taxon>Curvularia</taxon>
    </lineage>
</organism>
<feature type="region of interest" description="Disordered" evidence="1">
    <location>
        <begin position="429"/>
        <end position="456"/>
    </location>
</feature>
<accession>A0A9P4TA73</accession>
<comment type="caution">
    <text evidence="2">The sequence shown here is derived from an EMBL/GenBank/DDBJ whole genome shotgun (WGS) entry which is preliminary data.</text>
</comment>
<feature type="region of interest" description="Disordered" evidence="1">
    <location>
        <begin position="1"/>
        <end position="30"/>
    </location>
</feature>
<dbReference type="AlphaFoldDB" id="A0A9P4TA73"/>
<feature type="region of interest" description="Disordered" evidence="1">
    <location>
        <begin position="353"/>
        <end position="387"/>
    </location>
</feature>
<dbReference type="Proteomes" id="UP000801428">
    <property type="component" value="Unassembled WGS sequence"/>
</dbReference>
<name>A0A9P4TA73_CURKU</name>
<sequence length="573" mass="63575">MSPAGITQKAAAAAPPAPKQSTPHPLAASTLPPVSFDDLFSKKYNEFVDNYRKNPQREELTIKDRKVIIQSNYEATDQIYFGNRQLTDREVKLRALTKVFYKVLSEEPWSERFIRAPDVERKLSKYEMHRDSVALAEKYNVSTPREAVTAAREALVEQQQSMQKNSKAIQAAYESIVTKGSVPTRPTGEARIDPGPWDDIEIIYIPGTVSAAATALLDRDTIYPISVSSVANTLQSHFCRNMSRPFEMAERFLNCTDVQELREFRQFACDMCDYCPHLLDNDNVSLLVVLLILCRSEVCKRWETNGIRMEGSTISHRKSECMKNKLGWNTTELKKPFDSFAAEFQTRVKNAYFGGSRAPRGGGQKSKGRRKSSTPATPSSPATYGLPPPWAYMPSPLPRPDPNNEFALVSTASLPESFKATLLHHSNMRSEPEAPNQALPQKFKSRRGPMNPRAEVPEVTNTSNIIRDAIPGIDVTMPDGAYNIKKKVAILVQPKAADHKADDDGEPMILSDHPIQKVSISPVHSRSAGHKAATGGEPMELNDHRTKKKPAASAQSKSAGHKAVDNGDAMDLS</sequence>
<evidence type="ECO:0000313" key="2">
    <source>
        <dbReference type="EMBL" id="KAF2999826.1"/>
    </source>
</evidence>
<proteinExistence type="predicted"/>